<evidence type="ECO:0000313" key="2">
    <source>
        <dbReference type="Proteomes" id="UP001055439"/>
    </source>
</evidence>
<name>A0A9E7JVB1_9LILI</name>
<organism evidence="1 2">
    <name type="scientific">Musa troglodytarum</name>
    <name type="common">fe'i banana</name>
    <dbReference type="NCBI Taxonomy" id="320322"/>
    <lineage>
        <taxon>Eukaryota</taxon>
        <taxon>Viridiplantae</taxon>
        <taxon>Streptophyta</taxon>
        <taxon>Embryophyta</taxon>
        <taxon>Tracheophyta</taxon>
        <taxon>Spermatophyta</taxon>
        <taxon>Magnoliopsida</taxon>
        <taxon>Liliopsida</taxon>
        <taxon>Zingiberales</taxon>
        <taxon>Musaceae</taxon>
        <taxon>Musa</taxon>
    </lineage>
</organism>
<dbReference type="AlphaFoldDB" id="A0A9E7JVB1"/>
<accession>A0A9E7JVB1</accession>
<keyword evidence="2" id="KW-1185">Reference proteome</keyword>
<dbReference type="EMBL" id="CP097505">
    <property type="protein sequence ID" value="URD93779.1"/>
    <property type="molecule type" value="Genomic_DNA"/>
</dbReference>
<gene>
    <name evidence="1" type="ORF">MUK42_29452</name>
</gene>
<evidence type="ECO:0000313" key="1">
    <source>
        <dbReference type="EMBL" id="URD93779.1"/>
    </source>
</evidence>
<proteinExistence type="predicted"/>
<reference evidence="1" key="1">
    <citation type="submission" date="2022-05" db="EMBL/GenBank/DDBJ databases">
        <title>The Musa troglodytarum L. genome provides insights into the mechanism of non-climacteric behaviour and enrichment of carotenoids.</title>
        <authorList>
            <person name="Wang J."/>
        </authorList>
    </citation>
    <scope>NUCLEOTIDE SEQUENCE</scope>
    <source>
        <tissue evidence="1">Leaf</tissue>
    </source>
</reference>
<dbReference type="Proteomes" id="UP001055439">
    <property type="component" value="Chromosome 3"/>
</dbReference>
<protein>
    <submittedName>
        <fullName evidence="1">Uncharacterized protein</fullName>
    </submittedName>
</protein>
<sequence length="210" mass="23988">MRHYLRIQRRLGDQPGAADRFQPVALAPAPPPQHLHQWLVPHYDVPTDVGTPWGLVDWDGTNQETVVFILDSSDVIRACCTANGTRGANECREEKQKIALHQMGLGQCYSEKQQVRMCMKRSPLLSNKKHEQLHFQNIERSDLVHQIPAKDSSIPYVTQYHHSKNQKANKMKERPICPKTIAMDRNNIHLPEQQEAGLQTVYVKLVNANS</sequence>